<dbReference type="EMBL" id="JAAALK010000082">
    <property type="protein sequence ID" value="KAG8088418.1"/>
    <property type="molecule type" value="Genomic_DNA"/>
</dbReference>
<protein>
    <submittedName>
        <fullName evidence="1">Uncharacterized protein</fullName>
    </submittedName>
</protein>
<evidence type="ECO:0000313" key="1">
    <source>
        <dbReference type="EMBL" id="KAG8088418.1"/>
    </source>
</evidence>
<dbReference type="AlphaFoldDB" id="A0A8J5WCQ6"/>
<evidence type="ECO:0000313" key="2">
    <source>
        <dbReference type="Proteomes" id="UP000729402"/>
    </source>
</evidence>
<comment type="caution">
    <text evidence="1">The sequence shown here is derived from an EMBL/GenBank/DDBJ whole genome shotgun (WGS) entry which is preliminary data.</text>
</comment>
<accession>A0A8J5WCQ6</accession>
<proteinExistence type="predicted"/>
<sequence>MTPLVQLVEATDEELLAGRSVLLFSSSASDDEGVAERILDMKGTAELAGGGSVDFPVADADLVSMKLLFDFGSHTCNSISIFKAR</sequence>
<name>A0A8J5WCQ6_ZIZPA</name>
<reference evidence="1" key="1">
    <citation type="journal article" date="2021" name="bioRxiv">
        <title>Whole Genome Assembly and Annotation of Northern Wild Rice, Zizania palustris L., Supports a Whole Genome Duplication in the Zizania Genus.</title>
        <authorList>
            <person name="Haas M."/>
            <person name="Kono T."/>
            <person name="Macchietto M."/>
            <person name="Millas R."/>
            <person name="McGilp L."/>
            <person name="Shao M."/>
            <person name="Duquette J."/>
            <person name="Hirsch C.N."/>
            <person name="Kimball J."/>
        </authorList>
    </citation>
    <scope>NUCLEOTIDE SEQUENCE</scope>
    <source>
        <tissue evidence="1">Fresh leaf tissue</tissue>
    </source>
</reference>
<keyword evidence="2" id="KW-1185">Reference proteome</keyword>
<gene>
    <name evidence="1" type="ORF">GUJ93_ZPchr0010g9991</name>
</gene>
<reference evidence="1" key="2">
    <citation type="submission" date="2021-02" db="EMBL/GenBank/DDBJ databases">
        <authorList>
            <person name="Kimball J.A."/>
            <person name="Haas M.W."/>
            <person name="Macchietto M."/>
            <person name="Kono T."/>
            <person name="Duquette J."/>
            <person name="Shao M."/>
        </authorList>
    </citation>
    <scope>NUCLEOTIDE SEQUENCE</scope>
    <source>
        <tissue evidence="1">Fresh leaf tissue</tissue>
    </source>
</reference>
<organism evidence="1 2">
    <name type="scientific">Zizania palustris</name>
    <name type="common">Northern wild rice</name>
    <dbReference type="NCBI Taxonomy" id="103762"/>
    <lineage>
        <taxon>Eukaryota</taxon>
        <taxon>Viridiplantae</taxon>
        <taxon>Streptophyta</taxon>
        <taxon>Embryophyta</taxon>
        <taxon>Tracheophyta</taxon>
        <taxon>Spermatophyta</taxon>
        <taxon>Magnoliopsida</taxon>
        <taxon>Liliopsida</taxon>
        <taxon>Poales</taxon>
        <taxon>Poaceae</taxon>
        <taxon>BOP clade</taxon>
        <taxon>Oryzoideae</taxon>
        <taxon>Oryzeae</taxon>
        <taxon>Zizaniinae</taxon>
        <taxon>Zizania</taxon>
    </lineage>
</organism>
<dbReference type="Proteomes" id="UP000729402">
    <property type="component" value="Unassembled WGS sequence"/>
</dbReference>